<dbReference type="SUPFAM" id="SSF48452">
    <property type="entry name" value="TPR-like"/>
    <property type="match status" value="1"/>
</dbReference>
<sequence length="378" mass="41533">MKRKHAFSAAFNALIFICAVPLIGVFASCASSPADTLYSDSATENNLHAAGEIEKSLVLQHAQNLSQNGSSASSGSSAAKTSALDAIKKNLDTLLASPSSDQEYMAYVYALYADYYLLKNDKTASRRALKTADNYNSRDEYAQLVHSRLLTTPNERCDYLSKLVSQNPEAYRLKAELGFVYTQLSDYTSALTSFDAALPFLNEEYTKLYGEKRNQSQKLYGVESGLGTSSSAILQKEKILLSDMAVLAQEHTTVFDALTGTAKWTLQRLNEKLLENGWYASGSAVNTQTAARKDAALFLWHIIAGTNTSVLYRYSAKYAARGKSPISDVPLDTLYFDAVVGTVEEDIIPLADGKKFEPDKPVSGVDFYKWLKKADALR</sequence>
<dbReference type="STRING" id="1125699.HMPREF9194_00875"/>
<protein>
    <recommendedName>
        <fullName evidence="4">Lipoprotein</fullName>
    </recommendedName>
</protein>
<evidence type="ECO:0000313" key="2">
    <source>
        <dbReference type="EMBL" id="EPF30558.1"/>
    </source>
</evidence>
<dbReference type="eggNOG" id="ENOG5031BYU">
    <property type="taxonomic scope" value="Bacteria"/>
</dbReference>
<keyword evidence="1" id="KW-0732">Signal</keyword>
<reference evidence="2 3" key="1">
    <citation type="submission" date="2013-04" db="EMBL/GenBank/DDBJ databases">
        <title>The Genome Sequence of Treponema maltophilum ATCC 51939.</title>
        <authorList>
            <consortium name="The Broad Institute Genomics Platform"/>
            <person name="Earl A."/>
            <person name="Ward D."/>
            <person name="Feldgarden M."/>
            <person name="Gevers D."/>
            <person name="Leonetti C."/>
            <person name="Blanton J.M."/>
            <person name="Dewhirst F.E."/>
            <person name="Izard J."/>
            <person name="Walker B."/>
            <person name="Young S."/>
            <person name="Zeng Q."/>
            <person name="Gargeya S."/>
            <person name="Fitzgerald M."/>
            <person name="Haas B."/>
            <person name="Abouelleil A."/>
            <person name="Allen A.W."/>
            <person name="Alvarado L."/>
            <person name="Arachchi H.M."/>
            <person name="Berlin A.M."/>
            <person name="Chapman S.B."/>
            <person name="Gainer-Dewar J."/>
            <person name="Goldberg J."/>
            <person name="Griggs A."/>
            <person name="Gujja S."/>
            <person name="Hansen M."/>
            <person name="Howarth C."/>
            <person name="Imamovic A."/>
            <person name="Ireland A."/>
            <person name="Larimer J."/>
            <person name="McCowan C."/>
            <person name="Murphy C."/>
            <person name="Pearson M."/>
            <person name="Poon T.W."/>
            <person name="Priest M."/>
            <person name="Roberts A."/>
            <person name="Saif S."/>
            <person name="Shea T."/>
            <person name="Sisk P."/>
            <person name="Sykes S."/>
            <person name="Wortman J."/>
            <person name="Nusbaum C."/>
            <person name="Birren B."/>
        </authorList>
    </citation>
    <scope>NUCLEOTIDE SEQUENCE [LARGE SCALE GENOMIC DNA]</scope>
    <source>
        <strain evidence="2 3">ATCC 51939</strain>
    </source>
</reference>
<dbReference type="Proteomes" id="UP000014541">
    <property type="component" value="Unassembled WGS sequence"/>
</dbReference>
<dbReference type="EMBL" id="ATFF01000006">
    <property type="protein sequence ID" value="EPF30558.1"/>
    <property type="molecule type" value="Genomic_DNA"/>
</dbReference>
<gene>
    <name evidence="2" type="ORF">HMPREF9194_00875</name>
</gene>
<proteinExistence type="predicted"/>
<dbReference type="InterPro" id="IPR011990">
    <property type="entry name" value="TPR-like_helical_dom_sf"/>
</dbReference>
<evidence type="ECO:0000313" key="3">
    <source>
        <dbReference type="Proteomes" id="UP000014541"/>
    </source>
</evidence>
<evidence type="ECO:0008006" key="4">
    <source>
        <dbReference type="Google" id="ProtNLM"/>
    </source>
</evidence>
<dbReference type="HOGENOM" id="CLU_794406_0_0_12"/>
<dbReference type="RefSeq" id="WP_016525169.1">
    <property type="nucleotide sequence ID" value="NZ_KE332518.1"/>
</dbReference>
<feature type="signal peptide" evidence="1">
    <location>
        <begin position="1"/>
        <end position="30"/>
    </location>
</feature>
<dbReference type="AlphaFoldDB" id="S3JX51"/>
<organism evidence="2 3">
    <name type="scientific">Treponema maltophilum ATCC 51939</name>
    <dbReference type="NCBI Taxonomy" id="1125699"/>
    <lineage>
        <taxon>Bacteria</taxon>
        <taxon>Pseudomonadati</taxon>
        <taxon>Spirochaetota</taxon>
        <taxon>Spirochaetia</taxon>
        <taxon>Spirochaetales</taxon>
        <taxon>Treponemataceae</taxon>
        <taxon>Treponema</taxon>
    </lineage>
</organism>
<name>S3JX51_TREMA</name>
<accession>S3JX51</accession>
<comment type="caution">
    <text evidence="2">The sequence shown here is derived from an EMBL/GenBank/DDBJ whole genome shotgun (WGS) entry which is preliminary data.</text>
</comment>
<dbReference type="OrthoDB" id="355708at2"/>
<dbReference type="PROSITE" id="PS51257">
    <property type="entry name" value="PROKAR_LIPOPROTEIN"/>
    <property type="match status" value="1"/>
</dbReference>
<keyword evidence="3" id="KW-1185">Reference proteome</keyword>
<evidence type="ECO:0000256" key="1">
    <source>
        <dbReference type="SAM" id="SignalP"/>
    </source>
</evidence>
<dbReference type="PATRIC" id="fig|1125699.3.peg.892"/>
<feature type="chain" id="PRO_5004510842" description="Lipoprotein" evidence="1">
    <location>
        <begin position="31"/>
        <end position="378"/>
    </location>
</feature>